<dbReference type="EMBL" id="JARK01001351">
    <property type="protein sequence ID" value="EYC23872.1"/>
    <property type="molecule type" value="Genomic_DNA"/>
</dbReference>
<organism evidence="2 3">
    <name type="scientific">Ancylostoma ceylanicum</name>
    <dbReference type="NCBI Taxonomy" id="53326"/>
    <lineage>
        <taxon>Eukaryota</taxon>
        <taxon>Metazoa</taxon>
        <taxon>Ecdysozoa</taxon>
        <taxon>Nematoda</taxon>
        <taxon>Chromadorea</taxon>
        <taxon>Rhabditida</taxon>
        <taxon>Rhabditina</taxon>
        <taxon>Rhabditomorpha</taxon>
        <taxon>Strongyloidea</taxon>
        <taxon>Ancylostomatidae</taxon>
        <taxon>Ancylostomatinae</taxon>
        <taxon>Ancylostoma</taxon>
    </lineage>
</organism>
<dbReference type="AlphaFoldDB" id="A0A016VA21"/>
<dbReference type="InterPro" id="IPR035109">
    <property type="entry name" value="ASPR"/>
</dbReference>
<comment type="caution">
    <text evidence="2">The sequence shown here is derived from an EMBL/GenBank/DDBJ whole genome shotgun (WGS) entry which is preliminary data.</text>
</comment>
<accession>A0A016VA21</accession>
<name>A0A016VA21_9BILA</name>
<sequence length="147" mass="16459">MAQWRIPLTLLYCAAIVISGRTQQNPNCSQLNRYASPNDVRESFNGAILAEVRSRAPRKLLVYDCALEGLGGLYLEENSGTGNCDVPTGVTILTYETGANRDLELSVYVEDAIIAWTRHFRYLATRSIFGCNHVLRYGNHKIVCLFN</sequence>
<dbReference type="Proteomes" id="UP000024635">
    <property type="component" value="Unassembled WGS sequence"/>
</dbReference>
<evidence type="ECO:0008006" key="4">
    <source>
        <dbReference type="Google" id="ProtNLM"/>
    </source>
</evidence>
<dbReference type="Pfam" id="PF17641">
    <property type="entry name" value="ASPRs"/>
    <property type="match status" value="1"/>
</dbReference>
<reference evidence="3" key="1">
    <citation type="journal article" date="2015" name="Nat. Genet.">
        <title>The genome and transcriptome of the zoonotic hookworm Ancylostoma ceylanicum identify infection-specific gene families.</title>
        <authorList>
            <person name="Schwarz E.M."/>
            <person name="Hu Y."/>
            <person name="Antoshechkin I."/>
            <person name="Miller M.M."/>
            <person name="Sternberg P.W."/>
            <person name="Aroian R.V."/>
        </authorList>
    </citation>
    <scope>NUCLEOTIDE SEQUENCE</scope>
    <source>
        <strain evidence="3">HY135</strain>
    </source>
</reference>
<gene>
    <name evidence="2" type="primary">Acey_s0015.g2881</name>
    <name evidence="2" type="synonym">ASPR-s0015.g2881</name>
    <name evidence="2" type="ORF">Y032_0015g2881</name>
</gene>
<keyword evidence="3" id="KW-1185">Reference proteome</keyword>
<evidence type="ECO:0000313" key="2">
    <source>
        <dbReference type="EMBL" id="EYC23872.1"/>
    </source>
</evidence>
<feature type="chain" id="PRO_5001490479" description="SCP domain-containing protein" evidence="1">
    <location>
        <begin position="23"/>
        <end position="147"/>
    </location>
</feature>
<proteinExistence type="predicted"/>
<protein>
    <recommendedName>
        <fullName evidence="4">SCP domain-containing protein</fullName>
    </recommendedName>
</protein>
<keyword evidence="1" id="KW-0732">Signal</keyword>
<evidence type="ECO:0000256" key="1">
    <source>
        <dbReference type="SAM" id="SignalP"/>
    </source>
</evidence>
<feature type="signal peptide" evidence="1">
    <location>
        <begin position="1"/>
        <end position="22"/>
    </location>
</feature>
<evidence type="ECO:0000313" key="3">
    <source>
        <dbReference type="Proteomes" id="UP000024635"/>
    </source>
</evidence>